<name>A0A3Q8WU30_9ACTO</name>
<dbReference type="Proteomes" id="UP000270021">
    <property type="component" value="Chromosome"/>
</dbReference>
<reference evidence="1 2" key="1">
    <citation type="submission" date="2018-12" db="EMBL/GenBank/DDBJ databases">
        <title>Complete genome sequence of Flaviflexus salsibiostraticola KCTC 33148.</title>
        <authorList>
            <person name="Bae J.-W."/>
        </authorList>
    </citation>
    <scope>NUCLEOTIDE SEQUENCE [LARGE SCALE GENOMIC DNA]</scope>
    <source>
        <strain evidence="1 2">KCTC 33148</strain>
    </source>
</reference>
<sequence length="124" mass="14140">MDMTNEHETPGTKSRPICVYDGNCGICTKMARWASRRSPAEFTDHADLSHRGVDDSEYEKYLIFAGETVERGHRAVGAVFKTMPWPWKAAGYVINFRLLTPVAREAYRLVASNRRRIPLWIIPG</sequence>
<dbReference type="InterPro" id="IPR007263">
    <property type="entry name" value="DCC1-like"/>
</dbReference>
<dbReference type="EMBL" id="CP034438">
    <property type="protein sequence ID" value="AZN29219.1"/>
    <property type="molecule type" value="Genomic_DNA"/>
</dbReference>
<dbReference type="Pfam" id="PF04134">
    <property type="entry name" value="DCC1-like"/>
    <property type="match status" value="1"/>
</dbReference>
<dbReference type="AlphaFoldDB" id="A0A3Q8WU30"/>
<dbReference type="OrthoDB" id="9813713at2"/>
<evidence type="ECO:0000313" key="2">
    <source>
        <dbReference type="Proteomes" id="UP000270021"/>
    </source>
</evidence>
<gene>
    <name evidence="1" type="ORF">EJO69_02070</name>
</gene>
<organism evidence="1 2">
    <name type="scientific">Flaviflexus salsibiostraticola</name>
    <dbReference type="NCBI Taxonomy" id="1282737"/>
    <lineage>
        <taxon>Bacteria</taxon>
        <taxon>Bacillati</taxon>
        <taxon>Actinomycetota</taxon>
        <taxon>Actinomycetes</taxon>
        <taxon>Actinomycetales</taxon>
        <taxon>Actinomycetaceae</taxon>
        <taxon>Flaviflexus</taxon>
    </lineage>
</organism>
<proteinExistence type="predicted"/>
<dbReference type="GO" id="GO:0015035">
    <property type="term" value="F:protein-disulfide reductase activity"/>
    <property type="evidence" value="ECO:0007669"/>
    <property type="project" value="InterPro"/>
</dbReference>
<accession>A0A3Q8WU30</accession>
<keyword evidence="2" id="KW-1185">Reference proteome</keyword>
<evidence type="ECO:0000313" key="1">
    <source>
        <dbReference type="EMBL" id="AZN29219.1"/>
    </source>
</evidence>
<dbReference type="KEGG" id="fsl:EJO69_02070"/>
<protein>
    <submittedName>
        <fullName evidence="1">DUF393 domain-containing protein</fullName>
    </submittedName>
</protein>